<dbReference type="GO" id="GO:0030388">
    <property type="term" value="P:fructose 1,6-bisphosphate metabolic process"/>
    <property type="evidence" value="ECO:0007669"/>
    <property type="project" value="TreeGrafter"/>
</dbReference>
<keyword evidence="11 14" id="KW-0460">Magnesium</keyword>
<gene>
    <name evidence="14" type="primary">pfkA</name>
    <name evidence="16" type="ORF">SAMN06297358_2075</name>
</gene>
<comment type="function">
    <text evidence="14">Catalyzes the phosphorylation of D-fructose 6-phosphate to fructose 1,6-bisphosphate by ATP, the first committing step of glycolysis.</text>
</comment>
<dbReference type="GO" id="GO:0005524">
    <property type="term" value="F:ATP binding"/>
    <property type="evidence" value="ECO:0007669"/>
    <property type="project" value="UniProtKB-UniRule"/>
</dbReference>
<dbReference type="PANTHER" id="PTHR13697">
    <property type="entry name" value="PHOSPHOFRUCTOKINASE"/>
    <property type="match status" value="1"/>
</dbReference>
<feature type="binding site" evidence="14">
    <location>
        <position position="15"/>
    </location>
    <ligand>
        <name>ATP</name>
        <dbReference type="ChEBI" id="CHEBI:30616"/>
    </ligand>
</feature>
<dbReference type="GO" id="GO:0048029">
    <property type="term" value="F:monosaccharide binding"/>
    <property type="evidence" value="ECO:0007669"/>
    <property type="project" value="TreeGrafter"/>
</dbReference>
<reference evidence="17" key="1">
    <citation type="submission" date="2017-09" db="EMBL/GenBank/DDBJ databases">
        <authorList>
            <person name="Varghese N."/>
            <person name="Submissions S."/>
        </authorList>
    </citation>
    <scope>NUCLEOTIDE SEQUENCE [LARGE SCALE GENOMIC DNA]</scope>
    <source>
        <strain evidence="17">CGMCC 1.12803</strain>
    </source>
</reference>
<evidence type="ECO:0000256" key="10">
    <source>
        <dbReference type="ARBA" id="ARBA00022840"/>
    </source>
</evidence>
<comment type="activity regulation">
    <text evidence="14">Allosterically activated by ADP and other diphosphonucleosides, and allosterically inhibited by phosphoenolpyruvate.</text>
</comment>
<dbReference type="Proteomes" id="UP000219281">
    <property type="component" value="Unassembled WGS sequence"/>
</dbReference>
<comment type="caution">
    <text evidence="14">Lacks conserved residue(s) required for the propagation of feature annotation.</text>
</comment>
<evidence type="ECO:0000256" key="11">
    <source>
        <dbReference type="ARBA" id="ARBA00022842"/>
    </source>
</evidence>
<evidence type="ECO:0000256" key="7">
    <source>
        <dbReference type="ARBA" id="ARBA00022723"/>
    </source>
</evidence>
<proteinExistence type="inferred from homology"/>
<dbReference type="GO" id="GO:0016208">
    <property type="term" value="F:AMP binding"/>
    <property type="evidence" value="ECO:0007669"/>
    <property type="project" value="TreeGrafter"/>
</dbReference>
<evidence type="ECO:0000256" key="9">
    <source>
        <dbReference type="ARBA" id="ARBA00022777"/>
    </source>
</evidence>
<evidence type="ECO:0000256" key="14">
    <source>
        <dbReference type="HAMAP-Rule" id="MF_00339"/>
    </source>
</evidence>
<comment type="catalytic activity">
    <reaction evidence="13 14">
        <text>beta-D-fructose 6-phosphate + ATP = beta-D-fructose 1,6-bisphosphate + ADP + H(+)</text>
        <dbReference type="Rhea" id="RHEA:16109"/>
        <dbReference type="ChEBI" id="CHEBI:15378"/>
        <dbReference type="ChEBI" id="CHEBI:30616"/>
        <dbReference type="ChEBI" id="CHEBI:32966"/>
        <dbReference type="ChEBI" id="CHEBI:57634"/>
        <dbReference type="ChEBI" id="CHEBI:456216"/>
        <dbReference type="EC" id="2.7.1.11"/>
    </reaction>
</comment>
<keyword evidence="8 14" id="KW-0547">Nucleotide-binding</keyword>
<feature type="domain" description="Phosphofructokinase" evidence="15">
    <location>
        <begin position="7"/>
        <end position="283"/>
    </location>
</feature>
<dbReference type="GO" id="GO:0042802">
    <property type="term" value="F:identical protein binding"/>
    <property type="evidence" value="ECO:0007669"/>
    <property type="project" value="TreeGrafter"/>
</dbReference>
<keyword evidence="5 14" id="KW-0021">Allosteric enzyme</keyword>
<feature type="binding site" evidence="14">
    <location>
        <position position="251"/>
    </location>
    <ligand>
        <name>substrate</name>
        <note>ligand shared between dimeric partners</note>
    </ligand>
</feature>
<dbReference type="GO" id="GO:0046872">
    <property type="term" value="F:metal ion binding"/>
    <property type="evidence" value="ECO:0007669"/>
    <property type="project" value="UniProtKB-KW"/>
</dbReference>
<dbReference type="NCBIfam" id="NF002872">
    <property type="entry name" value="PRK03202.1"/>
    <property type="match status" value="1"/>
</dbReference>
<keyword evidence="17" id="KW-1185">Reference proteome</keyword>
<dbReference type="PIRSF" id="PIRSF000532">
    <property type="entry name" value="ATP_PFK_prok"/>
    <property type="match status" value="1"/>
</dbReference>
<organism evidence="16 17">
    <name type="scientific">Pedobacter xixiisoli</name>
    <dbReference type="NCBI Taxonomy" id="1476464"/>
    <lineage>
        <taxon>Bacteria</taxon>
        <taxon>Pseudomonadati</taxon>
        <taxon>Bacteroidota</taxon>
        <taxon>Sphingobacteriia</taxon>
        <taxon>Sphingobacteriales</taxon>
        <taxon>Sphingobacteriaceae</taxon>
        <taxon>Pedobacter</taxon>
    </lineage>
</organism>
<feature type="binding site" description="in other chain" evidence="14">
    <location>
        <position position="227"/>
    </location>
    <ligand>
        <name>substrate</name>
        <note>ligand shared between dimeric partners</note>
    </ligand>
</feature>
<protein>
    <recommendedName>
        <fullName evidence="14">ATP-dependent 6-phosphofructokinase</fullName>
        <shortName evidence="14">ATP-PFK</shortName>
        <shortName evidence="14">Phosphofructokinase</shortName>
        <ecNumber evidence="14">2.7.1.11</ecNumber>
    </recommendedName>
    <alternativeName>
        <fullName evidence="14">Phosphohexokinase</fullName>
    </alternativeName>
</protein>
<dbReference type="PANTHER" id="PTHR13697:SF4">
    <property type="entry name" value="ATP-DEPENDENT 6-PHOSPHOFRUCTOKINASE"/>
    <property type="match status" value="1"/>
</dbReference>
<dbReference type="EC" id="2.7.1.11" evidence="14"/>
<dbReference type="FunFam" id="3.40.50.450:FF:000001">
    <property type="entry name" value="ATP-dependent 6-phosphofructokinase"/>
    <property type="match status" value="1"/>
</dbReference>
<dbReference type="Gene3D" id="3.40.50.450">
    <property type="match status" value="1"/>
</dbReference>
<dbReference type="OrthoDB" id="9802503at2"/>
<evidence type="ECO:0000256" key="13">
    <source>
        <dbReference type="ARBA" id="ARBA00048070"/>
    </source>
</evidence>
<feature type="binding site" description="in other chain" evidence="14">
    <location>
        <begin position="257"/>
        <end position="260"/>
    </location>
    <ligand>
        <name>substrate</name>
        <note>ligand shared between dimeric partners</note>
    </ligand>
</feature>
<dbReference type="Pfam" id="PF00365">
    <property type="entry name" value="PFK"/>
    <property type="match status" value="1"/>
</dbReference>
<dbReference type="GO" id="GO:0003872">
    <property type="term" value="F:6-phosphofructokinase activity"/>
    <property type="evidence" value="ECO:0007669"/>
    <property type="project" value="UniProtKB-UniRule"/>
</dbReference>
<feature type="binding site" evidence="14">
    <location>
        <begin position="76"/>
        <end position="77"/>
    </location>
    <ligand>
        <name>ATP</name>
        <dbReference type="ChEBI" id="CHEBI:30616"/>
    </ligand>
</feature>
<feature type="binding site" description="in other chain" evidence="14">
    <location>
        <begin position="190"/>
        <end position="192"/>
    </location>
    <ligand>
        <name>ADP</name>
        <dbReference type="ChEBI" id="CHEBI:456216"/>
        <note>allosteric activator; ligand shared between dimeric partners</note>
    </ligand>
</feature>
<name>A0A285ZZN1_9SPHI</name>
<feature type="binding site" evidence="14">
    <location>
        <begin position="106"/>
        <end position="109"/>
    </location>
    <ligand>
        <name>ATP</name>
        <dbReference type="ChEBI" id="CHEBI:30616"/>
    </ligand>
</feature>
<feature type="active site" description="Proton acceptor" evidence="14">
    <location>
        <position position="132"/>
    </location>
</feature>
<dbReference type="NCBIfam" id="TIGR02482">
    <property type="entry name" value="PFKA_ATP"/>
    <property type="match status" value="1"/>
</dbReference>
<feature type="binding site" description="in other chain" evidence="14">
    <location>
        <begin position="174"/>
        <end position="176"/>
    </location>
    <ligand>
        <name>substrate</name>
        <note>ligand shared between dimeric partners</note>
    </ligand>
</feature>
<dbReference type="Gene3D" id="3.40.50.460">
    <property type="entry name" value="Phosphofructokinase domain"/>
    <property type="match status" value="1"/>
</dbReference>
<dbReference type="RefSeq" id="WP_097131569.1">
    <property type="nucleotide sequence ID" value="NZ_OCMT01000002.1"/>
</dbReference>
<accession>A0A285ZZN1</accession>
<dbReference type="InterPro" id="IPR012003">
    <property type="entry name" value="ATP_PFK_prok-type"/>
</dbReference>
<keyword evidence="9 14" id="KW-0418">Kinase</keyword>
<feature type="binding site" description="in other chain" evidence="14">
    <location>
        <position position="159"/>
    </location>
    <ligand>
        <name>ADP</name>
        <dbReference type="ChEBI" id="CHEBI:456216"/>
        <note>allosteric activator; ligand shared between dimeric partners</note>
    </ligand>
</feature>
<comment type="cofactor">
    <cofactor evidence="1 14">
        <name>Mg(2+)</name>
        <dbReference type="ChEBI" id="CHEBI:18420"/>
    </cofactor>
</comment>
<dbReference type="HAMAP" id="MF_00339">
    <property type="entry name" value="Phosphofructokinase_I_B1"/>
    <property type="match status" value="1"/>
</dbReference>
<evidence type="ECO:0000256" key="12">
    <source>
        <dbReference type="ARBA" id="ARBA00023152"/>
    </source>
</evidence>
<dbReference type="PROSITE" id="PS00433">
    <property type="entry name" value="PHOSPHOFRUCTOKINASE"/>
    <property type="match status" value="1"/>
</dbReference>
<dbReference type="InterPro" id="IPR015912">
    <property type="entry name" value="Phosphofructokinase_CS"/>
</dbReference>
<keyword evidence="4 14" id="KW-0963">Cytoplasm</keyword>
<evidence type="ECO:0000256" key="4">
    <source>
        <dbReference type="ARBA" id="ARBA00022490"/>
    </source>
</evidence>
<feature type="binding site" description="in other chain" evidence="14">
    <location>
        <begin position="130"/>
        <end position="132"/>
    </location>
    <ligand>
        <name>substrate</name>
        <note>ligand shared between dimeric partners</note>
    </ligand>
</feature>
<dbReference type="GO" id="GO:0061621">
    <property type="term" value="P:canonical glycolysis"/>
    <property type="evidence" value="ECO:0007669"/>
    <property type="project" value="TreeGrafter"/>
</dbReference>
<evidence type="ECO:0000313" key="16">
    <source>
        <dbReference type="EMBL" id="SOD15100.1"/>
    </source>
</evidence>
<dbReference type="UniPathway" id="UPA00109">
    <property type="reaction ID" value="UER00182"/>
</dbReference>
<evidence type="ECO:0000256" key="1">
    <source>
        <dbReference type="ARBA" id="ARBA00001946"/>
    </source>
</evidence>
<dbReference type="GO" id="GO:0070095">
    <property type="term" value="F:fructose-6-phosphate binding"/>
    <property type="evidence" value="ECO:0007669"/>
    <property type="project" value="TreeGrafter"/>
</dbReference>
<feature type="binding site" evidence="14">
    <location>
        <position position="167"/>
    </location>
    <ligand>
        <name>substrate</name>
        <note>ligand shared between dimeric partners</note>
    </ligand>
</feature>
<feature type="binding site" evidence="14">
    <location>
        <begin position="25"/>
        <end position="29"/>
    </location>
    <ligand>
        <name>ADP</name>
        <dbReference type="ChEBI" id="CHEBI:456216"/>
        <note>allosteric activator; ligand shared between dimeric partners</note>
    </ligand>
</feature>
<dbReference type="FunFam" id="3.40.50.460:FF:000002">
    <property type="entry name" value="ATP-dependent 6-phosphofructokinase"/>
    <property type="match status" value="1"/>
</dbReference>
<dbReference type="InterPro" id="IPR035966">
    <property type="entry name" value="PKF_sf"/>
</dbReference>
<sequence length="329" mass="35221">MKPNIKNIAVLTSGGDAPGMNACIRAVVRTGIYHGRNMFGVVQGYQGLINNNIIPMNARSVSNILHMGGTILKTARCLEFKEDAGMEIAFKHLQEKEIDGLVVIGGDGTFTGAKRFGEKFGINVIGVPGTIDNDLYGSDFTLGYDTAINTVIEAIDKIRDTADSHDRLFFIEVMGRDSGCIALRSAIASGAEAVLLPERETSLKELITKLKSGASTKKSSSIVIVSEGNKYGGAYDIAKAVKRKFTHYDTKVTILGHLQRGGSPSGFDRILGSRLGFAATNALINGESMKMVGLKGNEIGLTSLSEALSGLSNYKLEDDLLEMTHVLSI</sequence>
<feature type="binding site" evidence="14">
    <location>
        <position position="107"/>
    </location>
    <ligand>
        <name>Mg(2+)</name>
        <dbReference type="ChEBI" id="CHEBI:18420"/>
        <note>catalytic</note>
    </ligand>
</feature>
<dbReference type="EMBL" id="OCMT01000002">
    <property type="protein sequence ID" value="SOD15100.1"/>
    <property type="molecule type" value="Genomic_DNA"/>
</dbReference>
<evidence type="ECO:0000313" key="17">
    <source>
        <dbReference type="Proteomes" id="UP000219281"/>
    </source>
</evidence>
<evidence type="ECO:0000256" key="2">
    <source>
        <dbReference type="ARBA" id="ARBA00004496"/>
    </source>
</evidence>
<dbReference type="InterPro" id="IPR000023">
    <property type="entry name" value="Phosphofructokinase_dom"/>
</dbReference>
<evidence type="ECO:0000256" key="5">
    <source>
        <dbReference type="ARBA" id="ARBA00022533"/>
    </source>
</evidence>
<comment type="similarity">
    <text evidence="14">Belongs to the phosphofructokinase type A (PFKA) family. ATP-dependent PFK group I subfamily. Prokaryotic clade 'B1' sub-subfamily.</text>
</comment>
<evidence type="ECO:0000256" key="3">
    <source>
        <dbReference type="ARBA" id="ARBA00004679"/>
    </source>
</evidence>
<evidence type="ECO:0000259" key="15">
    <source>
        <dbReference type="Pfam" id="PF00365"/>
    </source>
</evidence>
<feature type="binding site" description="in other chain" evidence="14">
    <location>
        <begin position="218"/>
        <end position="220"/>
    </location>
    <ligand>
        <name>ADP</name>
        <dbReference type="ChEBI" id="CHEBI:456216"/>
        <note>allosteric activator; ligand shared between dimeric partners</note>
    </ligand>
</feature>
<keyword evidence="10 14" id="KW-0067">ATP-binding</keyword>
<dbReference type="InterPro" id="IPR012828">
    <property type="entry name" value="PFKA_ATP_prok"/>
</dbReference>
<evidence type="ECO:0000256" key="6">
    <source>
        <dbReference type="ARBA" id="ARBA00022679"/>
    </source>
</evidence>
<keyword evidence="12 14" id="KW-0324">Glycolysis</keyword>
<dbReference type="PRINTS" id="PR00476">
    <property type="entry name" value="PHFRCTKINASE"/>
</dbReference>
<dbReference type="AlphaFoldDB" id="A0A285ZZN1"/>
<keyword evidence="6 14" id="KW-0808">Transferase</keyword>
<evidence type="ECO:0000256" key="8">
    <source>
        <dbReference type="ARBA" id="ARBA00022741"/>
    </source>
</evidence>
<dbReference type="SUPFAM" id="SSF53784">
    <property type="entry name" value="Phosphofructokinase"/>
    <property type="match status" value="1"/>
</dbReference>
<dbReference type="GO" id="GO:0005945">
    <property type="term" value="C:6-phosphofructokinase complex"/>
    <property type="evidence" value="ECO:0007669"/>
    <property type="project" value="TreeGrafter"/>
</dbReference>
<keyword evidence="7 14" id="KW-0479">Metal-binding</keyword>
<dbReference type="GO" id="GO:0006002">
    <property type="term" value="P:fructose 6-phosphate metabolic process"/>
    <property type="evidence" value="ECO:0007669"/>
    <property type="project" value="UniProtKB-UniRule"/>
</dbReference>
<comment type="pathway">
    <text evidence="3 14">Carbohydrate degradation; glycolysis; D-glyceraldehyde 3-phosphate and glycerone phosphate from D-glucose: step 3/4.</text>
</comment>
<comment type="subcellular location">
    <subcellularLocation>
        <location evidence="2 14">Cytoplasm</location>
    </subcellularLocation>
</comment>
<comment type="subunit">
    <text evidence="14">Homotetramer.</text>
</comment>
<dbReference type="InterPro" id="IPR022953">
    <property type="entry name" value="ATP_PFK"/>
</dbReference>